<evidence type="ECO:0000256" key="5">
    <source>
        <dbReference type="ARBA" id="ARBA00023136"/>
    </source>
</evidence>
<dbReference type="STRING" id="990268.JCM19235_3551"/>
<evidence type="ECO:0000256" key="4">
    <source>
        <dbReference type="ARBA" id="ARBA00022989"/>
    </source>
</evidence>
<comment type="subcellular location">
    <subcellularLocation>
        <location evidence="1">Membrane</location>
        <topology evidence="1">Multi-pass membrane protein</topology>
    </subcellularLocation>
</comment>
<dbReference type="Proteomes" id="UP000029228">
    <property type="component" value="Unassembled WGS sequence"/>
</dbReference>
<sequence length="112" mass="12321">MSSMDSGLNRNSGIFVMNFYQPILRPNATERELMFVSKATSTVFGLVIILIALFINSLKGLSLFDTMMYVGALISFPMTILHSAVSSSRKRLTGLAGARYWLVPLSLTLLAL</sequence>
<dbReference type="Gene3D" id="1.20.1730.10">
    <property type="entry name" value="Sodium/glucose cotransporter"/>
    <property type="match status" value="1"/>
</dbReference>
<evidence type="ECO:0000256" key="6">
    <source>
        <dbReference type="RuleBase" id="RU362091"/>
    </source>
</evidence>
<keyword evidence="3 7" id="KW-0812">Transmembrane</keyword>
<dbReference type="AlphaFoldDB" id="A0A090S249"/>
<name>A0A090S249_9VIBR</name>
<dbReference type="InterPro" id="IPR038377">
    <property type="entry name" value="Na/Glc_symporter_sf"/>
</dbReference>
<organism evidence="8 9">
    <name type="scientific">Vibrio maritimus</name>
    <dbReference type="NCBI Taxonomy" id="990268"/>
    <lineage>
        <taxon>Bacteria</taxon>
        <taxon>Pseudomonadati</taxon>
        <taxon>Pseudomonadota</taxon>
        <taxon>Gammaproteobacteria</taxon>
        <taxon>Vibrionales</taxon>
        <taxon>Vibrionaceae</taxon>
        <taxon>Vibrio</taxon>
    </lineage>
</organism>
<dbReference type="PANTHER" id="PTHR11819">
    <property type="entry name" value="SOLUTE CARRIER FAMILY 5"/>
    <property type="match status" value="1"/>
</dbReference>
<evidence type="ECO:0000256" key="7">
    <source>
        <dbReference type="SAM" id="Phobius"/>
    </source>
</evidence>
<dbReference type="EMBL" id="BBMR01000006">
    <property type="protein sequence ID" value="GAL20549.1"/>
    <property type="molecule type" value="Genomic_DNA"/>
</dbReference>
<comment type="caution">
    <text evidence="8">The sequence shown here is derived from an EMBL/GenBank/DDBJ whole genome shotgun (WGS) entry which is preliminary data.</text>
</comment>
<evidence type="ECO:0000313" key="9">
    <source>
        <dbReference type="Proteomes" id="UP000029228"/>
    </source>
</evidence>
<dbReference type="InterPro" id="IPR001734">
    <property type="entry name" value="Na/solute_symporter"/>
</dbReference>
<reference evidence="8 9" key="1">
    <citation type="submission" date="2014-09" db="EMBL/GenBank/DDBJ databases">
        <title>Vibrio maritimus JCM 19235. (C45) whole genome shotgun sequence.</title>
        <authorList>
            <person name="Sawabe T."/>
            <person name="Meirelles P."/>
            <person name="Nakanishi M."/>
            <person name="Sayaka M."/>
            <person name="Hattori M."/>
            <person name="Ohkuma M."/>
        </authorList>
    </citation>
    <scope>NUCLEOTIDE SEQUENCE [LARGE SCALE GENOMIC DNA]</scope>
    <source>
        <strain evidence="9">JCM19235</strain>
    </source>
</reference>
<keyword evidence="5 7" id="KW-0472">Membrane</keyword>
<keyword evidence="9" id="KW-1185">Reference proteome</keyword>
<dbReference type="Pfam" id="PF00474">
    <property type="entry name" value="SSF"/>
    <property type="match status" value="1"/>
</dbReference>
<dbReference type="PANTHER" id="PTHR11819:SF195">
    <property type="entry name" value="SODIUM_GLUCOSE COTRANSPORTER 4"/>
    <property type="match status" value="1"/>
</dbReference>
<gene>
    <name evidence="8" type="ORF">JCM19235_3551</name>
</gene>
<keyword evidence="4 7" id="KW-1133">Transmembrane helix</keyword>
<proteinExistence type="inferred from homology"/>
<feature type="transmembrane region" description="Helical" evidence="7">
    <location>
        <begin position="35"/>
        <end position="55"/>
    </location>
</feature>
<dbReference type="GO" id="GO:0005412">
    <property type="term" value="F:D-glucose:sodium symporter activity"/>
    <property type="evidence" value="ECO:0007669"/>
    <property type="project" value="TreeGrafter"/>
</dbReference>
<evidence type="ECO:0000256" key="3">
    <source>
        <dbReference type="ARBA" id="ARBA00022692"/>
    </source>
</evidence>
<reference evidence="8 9" key="2">
    <citation type="submission" date="2014-09" db="EMBL/GenBank/DDBJ databases">
        <authorList>
            <consortium name="NBRP consortium"/>
            <person name="Sawabe T."/>
            <person name="Meirelles P."/>
            <person name="Nakanishi M."/>
            <person name="Sayaka M."/>
            <person name="Hattori M."/>
            <person name="Ohkuma M."/>
        </authorList>
    </citation>
    <scope>NUCLEOTIDE SEQUENCE [LARGE SCALE GENOMIC DNA]</scope>
    <source>
        <strain evidence="9">JCM19235</strain>
    </source>
</reference>
<accession>A0A090S249</accession>
<dbReference type="PROSITE" id="PS50283">
    <property type="entry name" value="NA_SOLUT_SYMP_3"/>
    <property type="match status" value="1"/>
</dbReference>
<evidence type="ECO:0000313" key="8">
    <source>
        <dbReference type="EMBL" id="GAL20549.1"/>
    </source>
</evidence>
<protein>
    <submittedName>
        <fullName evidence="8">Sodium-solute symporter putative</fullName>
    </submittedName>
</protein>
<comment type="similarity">
    <text evidence="2 6">Belongs to the sodium:solute symporter (SSF) (TC 2.A.21) family.</text>
</comment>
<feature type="transmembrane region" description="Helical" evidence="7">
    <location>
        <begin position="67"/>
        <end position="85"/>
    </location>
</feature>
<evidence type="ECO:0000256" key="2">
    <source>
        <dbReference type="ARBA" id="ARBA00006434"/>
    </source>
</evidence>
<evidence type="ECO:0000256" key="1">
    <source>
        <dbReference type="ARBA" id="ARBA00004141"/>
    </source>
</evidence>
<dbReference type="GO" id="GO:0005886">
    <property type="term" value="C:plasma membrane"/>
    <property type="evidence" value="ECO:0007669"/>
    <property type="project" value="TreeGrafter"/>
</dbReference>